<dbReference type="Proteomes" id="UP000790709">
    <property type="component" value="Unassembled WGS sequence"/>
</dbReference>
<sequence>MSETNDNTVLIPSKQLSVEATDNEPVPLSFPAILRNPKLSDRYAHLRASSGADTGRVSASLSAAKKSKRDDHEGKRWIRRKENAKFSGNPHIVVASKRDYVLPPPQVRTTFPEPLPAYLSRNTKVPSAPLPTRDPPSANAGRFSLSLRGMRKELRRQGARAESLVRDIEGEIVQWLEGGTWFSPDAEDALALKFPGIPVKDREHVREVLRTPLQLVWMITADAFTRYVVHCCARYHNVVSYSKEVSGERLTYLLRPNATRPDPSTAASLDTPPATDADYSSQVETESDFVSEGDGAESDIEVLVHPGLDAISEASRSASPAEWSIIAGSDIERDGDVSAGERGFAASMESLSLSDNVDSTPRAVSYIRHSPLRSRAWDNRQGRSASSPSRSPIRRPPRRIHPRIEHQNPKNTPKSFYDYLFA</sequence>
<reference evidence="1" key="1">
    <citation type="journal article" date="2021" name="New Phytol.">
        <title>Evolutionary innovations through gain and loss of genes in the ectomycorrhizal Boletales.</title>
        <authorList>
            <person name="Wu G."/>
            <person name="Miyauchi S."/>
            <person name="Morin E."/>
            <person name="Kuo A."/>
            <person name="Drula E."/>
            <person name="Varga T."/>
            <person name="Kohler A."/>
            <person name="Feng B."/>
            <person name="Cao Y."/>
            <person name="Lipzen A."/>
            <person name="Daum C."/>
            <person name="Hundley H."/>
            <person name="Pangilinan J."/>
            <person name="Johnson J."/>
            <person name="Barry K."/>
            <person name="LaButti K."/>
            <person name="Ng V."/>
            <person name="Ahrendt S."/>
            <person name="Min B."/>
            <person name="Choi I.G."/>
            <person name="Park H."/>
            <person name="Plett J.M."/>
            <person name="Magnuson J."/>
            <person name="Spatafora J.W."/>
            <person name="Nagy L.G."/>
            <person name="Henrissat B."/>
            <person name="Grigoriev I.V."/>
            <person name="Yang Z.L."/>
            <person name="Xu J."/>
            <person name="Martin F.M."/>
        </authorList>
    </citation>
    <scope>NUCLEOTIDE SEQUENCE</scope>
    <source>
        <strain evidence="1">KUC20120723A-06</strain>
    </source>
</reference>
<evidence type="ECO:0000313" key="2">
    <source>
        <dbReference type="Proteomes" id="UP000790709"/>
    </source>
</evidence>
<keyword evidence="2" id="KW-1185">Reference proteome</keyword>
<organism evidence="1 2">
    <name type="scientific">Leucogyrophana mollusca</name>
    <dbReference type="NCBI Taxonomy" id="85980"/>
    <lineage>
        <taxon>Eukaryota</taxon>
        <taxon>Fungi</taxon>
        <taxon>Dikarya</taxon>
        <taxon>Basidiomycota</taxon>
        <taxon>Agaricomycotina</taxon>
        <taxon>Agaricomycetes</taxon>
        <taxon>Agaricomycetidae</taxon>
        <taxon>Boletales</taxon>
        <taxon>Boletales incertae sedis</taxon>
        <taxon>Leucogyrophana</taxon>
    </lineage>
</organism>
<proteinExistence type="predicted"/>
<name>A0ACB8B6R5_9AGAM</name>
<dbReference type="EMBL" id="MU266528">
    <property type="protein sequence ID" value="KAH7921401.1"/>
    <property type="molecule type" value="Genomic_DNA"/>
</dbReference>
<comment type="caution">
    <text evidence="1">The sequence shown here is derived from an EMBL/GenBank/DDBJ whole genome shotgun (WGS) entry which is preliminary data.</text>
</comment>
<gene>
    <name evidence="1" type="ORF">BV22DRAFT_1072392</name>
</gene>
<accession>A0ACB8B6R5</accession>
<evidence type="ECO:0000313" key="1">
    <source>
        <dbReference type="EMBL" id="KAH7921401.1"/>
    </source>
</evidence>
<protein>
    <submittedName>
        <fullName evidence="1">Uncharacterized protein</fullName>
    </submittedName>
</protein>